<dbReference type="Gene3D" id="3.30.70.20">
    <property type="match status" value="1"/>
</dbReference>
<evidence type="ECO:0000256" key="5">
    <source>
        <dbReference type="ARBA" id="ARBA00023004"/>
    </source>
</evidence>
<dbReference type="Pfam" id="PF12801">
    <property type="entry name" value="Fer4_5"/>
    <property type="match status" value="2"/>
</dbReference>
<evidence type="ECO:0000259" key="8">
    <source>
        <dbReference type="PROSITE" id="PS51379"/>
    </source>
</evidence>
<keyword evidence="4" id="KW-0249">Electron transport</keyword>
<evidence type="ECO:0000256" key="2">
    <source>
        <dbReference type="ARBA" id="ARBA00022485"/>
    </source>
</evidence>
<keyword evidence="5" id="KW-0408">Iron</keyword>
<evidence type="ECO:0000256" key="4">
    <source>
        <dbReference type="ARBA" id="ARBA00022982"/>
    </source>
</evidence>
<dbReference type="Proteomes" id="UP000632377">
    <property type="component" value="Unassembled WGS sequence"/>
</dbReference>
<dbReference type="RefSeq" id="WP_202746986.1">
    <property type="nucleotide sequence ID" value="NZ_JAESWC010000001.1"/>
</dbReference>
<comment type="caution">
    <text evidence="9">The sequence shown here is derived from an EMBL/GenBank/DDBJ whole genome shotgun (WGS) entry which is preliminary data.</text>
</comment>
<feature type="transmembrane region" description="Helical" evidence="7">
    <location>
        <begin position="90"/>
        <end position="110"/>
    </location>
</feature>
<keyword evidence="10" id="KW-1185">Reference proteome</keyword>
<feature type="transmembrane region" description="Helical" evidence="7">
    <location>
        <begin position="130"/>
        <end position="151"/>
    </location>
</feature>
<dbReference type="PANTHER" id="PTHR30176">
    <property type="entry name" value="FERREDOXIN-TYPE PROTEIN NAPH"/>
    <property type="match status" value="1"/>
</dbReference>
<gene>
    <name evidence="9" type="ORF">JK636_01085</name>
</gene>
<name>A0ABS1T4U4_9CLOT</name>
<evidence type="ECO:0000256" key="3">
    <source>
        <dbReference type="ARBA" id="ARBA00022723"/>
    </source>
</evidence>
<dbReference type="PANTHER" id="PTHR30176:SF3">
    <property type="entry name" value="FERREDOXIN-TYPE PROTEIN NAPH"/>
    <property type="match status" value="1"/>
</dbReference>
<dbReference type="PROSITE" id="PS00198">
    <property type="entry name" value="4FE4S_FER_1"/>
    <property type="match status" value="1"/>
</dbReference>
<reference evidence="9 10" key="1">
    <citation type="submission" date="2021-01" db="EMBL/GenBank/DDBJ databases">
        <title>Genome public.</title>
        <authorList>
            <person name="Liu C."/>
            <person name="Sun Q."/>
        </authorList>
    </citation>
    <scope>NUCLEOTIDE SEQUENCE [LARGE SCALE GENOMIC DNA]</scope>
    <source>
        <strain evidence="9 10">YIM B02515</strain>
    </source>
</reference>
<feature type="transmembrane region" description="Helical" evidence="7">
    <location>
        <begin position="9"/>
        <end position="31"/>
    </location>
</feature>
<evidence type="ECO:0000313" key="10">
    <source>
        <dbReference type="Proteomes" id="UP000632377"/>
    </source>
</evidence>
<evidence type="ECO:0000313" key="9">
    <source>
        <dbReference type="EMBL" id="MBL4934345.1"/>
    </source>
</evidence>
<feature type="transmembrane region" description="Helical" evidence="7">
    <location>
        <begin position="37"/>
        <end position="56"/>
    </location>
</feature>
<dbReference type="PROSITE" id="PS51379">
    <property type="entry name" value="4FE4S_FER_2"/>
    <property type="match status" value="2"/>
</dbReference>
<sequence>MKRQNARKLVLISSMLLFPISIYYLSPYLIIQGAMEGIVNGSFIIFITMLLGSIFLGRLFCGYLCPAGGIQECAVLINDKRPKQGWRNNIKYVIWVIWIIAIIICFIFRKKELAVDFFYQTDHGISIANIYGYIIYYGVVCLIFIPSVVFGKRIFCHYFCWMAPFMVIGSKLGNMLHIKGLRLSADKNTCVSCHMCDRSCPMSLNVTEKVQRENMYDSECILCGACVDNCPKKAITYKVK</sequence>
<keyword evidence="7" id="KW-0472">Membrane</keyword>
<dbReference type="InterPro" id="IPR017900">
    <property type="entry name" value="4Fe4S_Fe_S_CS"/>
</dbReference>
<keyword evidence="3" id="KW-0479">Metal-binding</keyword>
<feature type="domain" description="4Fe-4S ferredoxin-type" evidence="8">
    <location>
        <begin position="181"/>
        <end position="209"/>
    </location>
</feature>
<evidence type="ECO:0000256" key="1">
    <source>
        <dbReference type="ARBA" id="ARBA00022448"/>
    </source>
</evidence>
<protein>
    <submittedName>
        <fullName evidence="9">4Fe-4S binding protein</fullName>
    </submittedName>
</protein>
<dbReference type="InterPro" id="IPR051684">
    <property type="entry name" value="Electron_Trans/Redox"/>
</dbReference>
<feature type="domain" description="4Fe-4S ferredoxin-type" evidence="8">
    <location>
        <begin position="211"/>
        <end position="240"/>
    </location>
</feature>
<keyword evidence="2" id="KW-0004">4Fe-4S</keyword>
<organism evidence="9 10">
    <name type="scientific">Clostridium rhizosphaerae</name>
    <dbReference type="NCBI Taxonomy" id="2803861"/>
    <lineage>
        <taxon>Bacteria</taxon>
        <taxon>Bacillati</taxon>
        <taxon>Bacillota</taxon>
        <taxon>Clostridia</taxon>
        <taxon>Eubacteriales</taxon>
        <taxon>Clostridiaceae</taxon>
        <taxon>Clostridium</taxon>
    </lineage>
</organism>
<evidence type="ECO:0000256" key="7">
    <source>
        <dbReference type="SAM" id="Phobius"/>
    </source>
</evidence>
<evidence type="ECO:0000256" key="6">
    <source>
        <dbReference type="ARBA" id="ARBA00023014"/>
    </source>
</evidence>
<dbReference type="Pfam" id="PF13187">
    <property type="entry name" value="Fer4_9"/>
    <property type="match status" value="1"/>
</dbReference>
<dbReference type="InterPro" id="IPR017896">
    <property type="entry name" value="4Fe4S_Fe-S-bd"/>
</dbReference>
<keyword evidence="1" id="KW-0813">Transport</keyword>
<keyword evidence="7" id="KW-0812">Transmembrane</keyword>
<proteinExistence type="predicted"/>
<dbReference type="SUPFAM" id="SSF54862">
    <property type="entry name" value="4Fe-4S ferredoxins"/>
    <property type="match status" value="1"/>
</dbReference>
<accession>A0ABS1T4U4</accession>
<keyword evidence="6" id="KW-0411">Iron-sulfur</keyword>
<keyword evidence="7" id="KW-1133">Transmembrane helix</keyword>
<dbReference type="EMBL" id="JAESWC010000001">
    <property type="protein sequence ID" value="MBL4934345.1"/>
    <property type="molecule type" value="Genomic_DNA"/>
</dbReference>